<dbReference type="PROSITE" id="PS50109">
    <property type="entry name" value="HIS_KIN"/>
    <property type="match status" value="1"/>
</dbReference>
<dbReference type="InterPro" id="IPR003661">
    <property type="entry name" value="HisK_dim/P_dom"/>
</dbReference>
<feature type="transmembrane region" description="Helical" evidence="12">
    <location>
        <begin position="169"/>
        <end position="193"/>
    </location>
</feature>
<dbReference type="Pfam" id="PF00672">
    <property type="entry name" value="HAMP"/>
    <property type="match status" value="1"/>
</dbReference>
<evidence type="ECO:0000256" key="7">
    <source>
        <dbReference type="ARBA" id="ARBA00022777"/>
    </source>
</evidence>
<feature type="domain" description="HAMP" evidence="14">
    <location>
        <begin position="194"/>
        <end position="247"/>
    </location>
</feature>
<accession>A0ABP7MSB6</accession>
<dbReference type="SUPFAM" id="SSF47384">
    <property type="entry name" value="Homodimeric domain of signal transducing histidine kinase"/>
    <property type="match status" value="1"/>
</dbReference>
<evidence type="ECO:0000259" key="14">
    <source>
        <dbReference type="PROSITE" id="PS50885"/>
    </source>
</evidence>
<comment type="caution">
    <text evidence="15">The sequence shown here is derived from an EMBL/GenBank/DDBJ whole genome shotgun (WGS) entry which is preliminary data.</text>
</comment>
<keyword evidence="16" id="KW-1185">Reference proteome</keyword>
<dbReference type="InterPro" id="IPR036097">
    <property type="entry name" value="HisK_dim/P_sf"/>
</dbReference>
<dbReference type="Gene3D" id="1.10.287.130">
    <property type="match status" value="1"/>
</dbReference>
<keyword evidence="11" id="KW-0175">Coiled coil</keyword>
<dbReference type="GO" id="GO:0016301">
    <property type="term" value="F:kinase activity"/>
    <property type="evidence" value="ECO:0007669"/>
    <property type="project" value="UniProtKB-KW"/>
</dbReference>
<dbReference type="PANTHER" id="PTHR45436">
    <property type="entry name" value="SENSOR HISTIDINE KINASE YKOH"/>
    <property type="match status" value="1"/>
</dbReference>
<dbReference type="PANTHER" id="PTHR45436:SF5">
    <property type="entry name" value="SENSOR HISTIDINE KINASE TRCS"/>
    <property type="match status" value="1"/>
</dbReference>
<evidence type="ECO:0000256" key="3">
    <source>
        <dbReference type="ARBA" id="ARBA00012438"/>
    </source>
</evidence>
<dbReference type="SMART" id="SM00387">
    <property type="entry name" value="HATPase_c"/>
    <property type="match status" value="1"/>
</dbReference>
<evidence type="ECO:0000256" key="10">
    <source>
        <dbReference type="ARBA" id="ARBA00023136"/>
    </source>
</evidence>
<dbReference type="Pfam" id="PF02518">
    <property type="entry name" value="HATPase_c"/>
    <property type="match status" value="1"/>
</dbReference>
<gene>
    <name evidence="15" type="ORF">GCM10022277_26720</name>
</gene>
<feature type="transmembrane region" description="Helical" evidence="12">
    <location>
        <begin position="20"/>
        <end position="40"/>
    </location>
</feature>
<dbReference type="Gene3D" id="6.10.340.10">
    <property type="match status" value="1"/>
</dbReference>
<dbReference type="PROSITE" id="PS50885">
    <property type="entry name" value="HAMP"/>
    <property type="match status" value="1"/>
</dbReference>
<evidence type="ECO:0000256" key="1">
    <source>
        <dbReference type="ARBA" id="ARBA00000085"/>
    </source>
</evidence>
<keyword evidence="9" id="KW-0902">Two-component regulatory system</keyword>
<evidence type="ECO:0000256" key="4">
    <source>
        <dbReference type="ARBA" id="ARBA00022553"/>
    </source>
</evidence>
<evidence type="ECO:0000313" key="15">
    <source>
        <dbReference type="EMBL" id="GAA3928856.1"/>
    </source>
</evidence>
<dbReference type="InterPro" id="IPR003594">
    <property type="entry name" value="HATPase_dom"/>
</dbReference>
<keyword evidence="4" id="KW-0597">Phosphoprotein</keyword>
<evidence type="ECO:0000256" key="9">
    <source>
        <dbReference type="ARBA" id="ARBA00023012"/>
    </source>
</evidence>
<name>A0ABP7MSB6_9GAMM</name>
<dbReference type="CDD" id="cd06225">
    <property type="entry name" value="HAMP"/>
    <property type="match status" value="1"/>
</dbReference>
<proteinExistence type="predicted"/>
<protein>
    <recommendedName>
        <fullName evidence="3">histidine kinase</fullName>
        <ecNumber evidence="3">2.7.13.3</ecNumber>
    </recommendedName>
</protein>
<keyword evidence="7 15" id="KW-0418">Kinase</keyword>
<dbReference type="SMART" id="SM00388">
    <property type="entry name" value="HisKA"/>
    <property type="match status" value="1"/>
</dbReference>
<dbReference type="InterPro" id="IPR003660">
    <property type="entry name" value="HAMP_dom"/>
</dbReference>
<dbReference type="InterPro" id="IPR004358">
    <property type="entry name" value="Sig_transdc_His_kin-like_C"/>
</dbReference>
<dbReference type="Pfam" id="PF00512">
    <property type="entry name" value="HisKA"/>
    <property type="match status" value="1"/>
</dbReference>
<keyword evidence="6 12" id="KW-0812">Transmembrane</keyword>
<feature type="coiled-coil region" evidence="11">
    <location>
        <begin position="228"/>
        <end position="255"/>
    </location>
</feature>
<dbReference type="CDD" id="cd00075">
    <property type="entry name" value="HATPase"/>
    <property type="match status" value="1"/>
</dbReference>
<evidence type="ECO:0000259" key="13">
    <source>
        <dbReference type="PROSITE" id="PS50109"/>
    </source>
</evidence>
<keyword evidence="10 12" id="KW-0472">Membrane</keyword>
<keyword evidence="5" id="KW-0808">Transferase</keyword>
<comment type="catalytic activity">
    <reaction evidence="1">
        <text>ATP + protein L-histidine = ADP + protein N-phospho-L-histidine.</text>
        <dbReference type="EC" id="2.7.13.3"/>
    </reaction>
</comment>
<feature type="domain" description="Histidine kinase" evidence="13">
    <location>
        <begin position="255"/>
        <end position="469"/>
    </location>
</feature>
<evidence type="ECO:0000256" key="8">
    <source>
        <dbReference type="ARBA" id="ARBA00022989"/>
    </source>
</evidence>
<evidence type="ECO:0000256" key="2">
    <source>
        <dbReference type="ARBA" id="ARBA00004370"/>
    </source>
</evidence>
<evidence type="ECO:0000313" key="16">
    <source>
        <dbReference type="Proteomes" id="UP001501565"/>
    </source>
</evidence>
<dbReference type="Gene3D" id="3.30.565.10">
    <property type="entry name" value="Histidine kinase-like ATPase, C-terminal domain"/>
    <property type="match status" value="1"/>
</dbReference>
<sequence length="475" mass="53682">MFSNFRINLPNTLATKLTLWYTGAFIVFLFLALLATYTAINTTFNSRMNDDLLEDIEEFQEIFEDDGLEKVLWEIQQEIKYEDPEHFFIRLMTKEGNPILTSDLNHWSELATADELFQQLSDQTEPPQLDIIHFEDHEHESRTAAGMIGSDIILQLGESMEEKDEIMAILFWVSAIIFCLIIPVASLIGWFMAKKAVKGIKEVSKAAMNIKNGALDSRVDIPSQGDEIDELANTFNAMAERIRKLITEMREMTDNIAHDLRSPLGRIRAISEVTLSGQASGEVCQKAASDTLEECDRLLQMINMTLDVAEAEANVSTYKNDRINLSKLTEDACELFEPLADEKQIQLTTELEEGCHIEGNKHNIQRMLTNLIDNALKYTPEQGKISVKLENQFPQTIITVADTGIGIPEEERPRIFDRFYRCDQSRSKEGCGLGLSFSRAVARAHGGDLTLEQAPQLSSIFKVRLNNQPVQPSII</sequence>
<dbReference type="InterPro" id="IPR036890">
    <property type="entry name" value="HATPase_C_sf"/>
</dbReference>
<dbReference type="InterPro" id="IPR005467">
    <property type="entry name" value="His_kinase_dom"/>
</dbReference>
<evidence type="ECO:0000256" key="11">
    <source>
        <dbReference type="SAM" id="Coils"/>
    </source>
</evidence>
<comment type="subcellular location">
    <subcellularLocation>
        <location evidence="2">Membrane</location>
    </subcellularLocation>
</comment>
<dbReference type="SUPFAM" id="SSF55874">
    <property type="entry name" value="ATPase domain of HSP90 chaperone/DNA topoisomerase II/histidine kinase"/>
    <property type="match status" value="1"/>
</dbReference>
<reference evidence="16" key="1">
    <citation type="journal article" date="2019" name="Int. J. Syst. Evol. Microbiol.">
        <title>The Global Catalogue of Microorganisms (GCM) 10K type strain sequencing project: providing services to taxonomists for standard genome sequencing and annotation.</title>
        <authorList>
            <consortium name="The Broad Institute Genomics Platform"/>
            <consortium name="The Broad Institute Genome Sequencing Center for Infectious Disease"/>
            <person name="Wu L."/>
            <person name="Ma J."/>
        </authorList>
    </citation>
    <scope>NUCLEOTIDE SEQUENCE [LARGE SCALE GENOMIC DNA]</scope>
    <source>
        <strain evidence="16">JCM 17551</strain>
    </source>
</reference>
<dbReference type="SMART" id="SM00304">
    <property type="entry name" value="HAMP"/>
    <property type="match status" value="1"/>
</dbReference>
<dbReference type="CDD" id="cd00082">
    <property type="entry name" value="HisKA"/>
    <property type="match status" value="1"/>
</dbReference>
<dbReference type="PRINTS" id="PR00344">
    <property type="entry name" value="BCTRLSENSOR"/>
</dbReference>
<organism evidence="15 16">
    <name type="scientific">Litoribacillus peritrichatus</name>
    <dbReference type="NCBI Taxonomy" id="718191"/>
    <lineage>
        <taxon>Bacteria</taxon>
        <taxon>Pseudomonadati</taxon>
        <taxon>Pseudomonadota</taxon>
        <taxon>Gammaproteobacteria</taxon>
        <taxon>Oceanospirillales</taxon>
        <taxon>Oceanospirillaceae</taxon>
        <taxon>Litoribacillus</taxon>
    </lineage>
</organism>
<dbReference type="SUPFAM" id="SSF158472">
    <property type="entry name" value="HAMP domain-like"/>
    <property type="match status" value="1"/>
</dbReference>
<dbReference type="EMBL" id="BAABBN010000007">
    <property type="protein sequence ID" value="GAA3928856.1"/>
    <property type="molecule type" value="Genomic_DNA"/>
</dbReference>
<evidence type="ECO:0000256" key="6">
    <source>
        <dbReference type="ARBA" id="ARBA00022692"/>
    </source>
</evidence>
<dbReference type="Proteomes" id="UP001501565">
    <property type="component" value="Unassembled WGS sequence"/>
</dbReference>
<keyword evidence="8 12" id="KW-1133">Transmembrane helix</keyword>
<evidence type="ECO:0000256" key="5">
    <source>
        <dbReference type="ARBA" id="ARBA00022679"/>
    </source>
</evidence>
<evidence type="ECO:0000256" key="12">
    <source>
        <dbReference type="SAM" id="Phobius"/>
    </source>
</evidence>
<dbReference type="EC" id="2.7.13.3" evidence="3"/>
<dbReference type="InterPro" id="IPR050428">
    <property type="entry name" value="TCS_sensor_his_kinase"/>
</dbReference>
<dbReference type="RefSeq" id="WP_344799045.1">
    <property type="nucleotide sequence ID" value="NZ_BAABBN010000007.1"/>
</dbReference>